<evidence type="ECO:0000256" key="1">
    <source>
        <dbReference type="PROSITE-ProRule" id="PRU00339"/>
    </source>
</evidence>
<dbReference type="Pfam" id="PF13181">
    <property type="entry name" value="TPR_8"/>
    <property type="match status" value="1"/>
</dbReference>
<evidence type="ECO:0000313" key="4">
    <source>
        <dbReference type="Proteomes" id="UP001597387"/>
    </source>
</evidence>
<comment type="caution">
    <text evidence="3">The sequence shown here is derived from an EMBL/GenBank/DDBJ whole genome shotgun (WGS) entry which is preliminary data.</text>
</comment>
<keyword evidence="4" id="KW-1185">Reference proteome</keyword>
<keyword evidence="1" id="KW-0802">TPR repeat</keyword>
<evidence type="ECO:0000256" key="2">
    <source>
        <dbReference type="SAM" id="SignalP"/>
    </source>
</evidence>
<dbReference type="InterPro" id="IPR011990">
    <property type="entry name" value="TPR-like_helical_dom_sf"/>
</dbReference>
<accession>A0ABW4ZP79</accession>
<protein>
    <submittedName>
        <fullName evidence="3">Tetratricopeptide repeat protein</fullName>
    </submittedName>
</protein>
<evidence type="ECO:0000313" key="3">
    <source>
        <dbReference type="EMBL" id="MFD2163898.1"/>
    </source>
</evidence>
<dbReference type="EMBL" id="JBHUHZ010000003">
    <property type="protein sequence ID" value="MFD2163898.1"/>
    <property type="molecule type" value="Genomic_DNA"/>
</dbReference>
<feature type="signal peptide" evidence="2">
    <location>
        <begin position="1"/>
        <end position="19"/>
    </location>
</feature>
<reference evidence="4" key="1">
    <citation type="journal article" date="2019" name="Int. J. Syst. Evol. Microbiol.">
        <title>The Global Catalogue of Microorganisms (GCM) 10K type strain sequencing project: providing services to taxonomists for standard genome sequencing and annotation.</title>
        <authorList>
            <consortium name="The Broad Institute Genomics Platform"/>
            <consortium name="The Broad Institute Genome Sequencing Center for Infectious Disease"/>
            <person name="Wu L."/>
            <person name="Ma J."/>
        </authorList>
    </citation>
    <scope>NUCLEOTIDE SEQUENCE [LARGE SCALE GENOMIC DNA]</scope>
    <source>
        <strain evidence="4">KCTC 42217</strain>
    </source>
</reference>
<dbReference type="Proteomes" id="UP001597387">
    <property type="component" value="Unassembled WGS sequence"/>
</dbReference>
<proteinExistence type="predicted"/>
<dbReference type="RefSeq" id="WP_255904930.1">
    <property type="nucleotide sequence ID" value="NZ_JAFMZO010000004.1"/>
</dbReference>
<dbReference type="SMART" id="SM00028">
    <property type="entry name" value="TPR"/>
    <property type="match status" value="2"/>
</dbReference>
<organism evidence="3 4">
    <name type="scientific">Paradesertivirga mongoliensis</name>
    <dbReference type="NCBI Taxonomy" id="2100740"/>
    <lineage>
        <taxon>Bacteria</taxon>
        <taxon>Pseudomonadati</taxon>
        <taxon>Bacteroidota</taxon>
        <taxon>Sphingobacteriia</taxon>
        <taxon>Sphingobacteriales</taxon>
        <taxon>Sphingobacteriaceae</taxon>
        <taxon>Paradesertivirga</taxon>
    </lineage>
</organism>
<feature type="chain" id="PRO_5047266387" evidence="2">
    <location>
        <begin position="20"/>
        <end position="368"/>
    </location>
</feature>
<dbReference type="Gene3D" id="1.25.40.10">
    <property type="entry name" value="Tetratricopeptide repeat domain"/>
    <property type="match status" value="2"/>
</dbReference>
<feature type="repeat" description="TPR" evidence="1">
    <location>
        <begin position="259"/>
        <end position="292"/>
    </location>
</feature>
<gene>
    <name evidence="3" type="ORF">ACFSJU_15930</name>
</gene>
<dbReference type="InterPro" id="IPR019734">
    <property type="entry name" value="TPR_rpt"/>
</dbReference>
<dbReference type="PROSITE" id="PS50005">
    <property type="entry name" value="TPR"/>
    <property type="match status" value="1"/>
</dbReference>
<keyword evidence="2" id="KW-0732">Signal</keyword>
<sequence length="368" mass="42363">MYKLLLSIIGMCLCLNLKAQTLTKEASNNFARYTQKPEITTLEKARKNIDESYKTKRDSMSYRVNLIRGMIYSSLAYADSTRKLKYVKDPINEALFSLERLKSPKLNDVHEPEIKFIRKQLSNAWIIKAKQASRALNYSDAFNAYIWADSLSTDKFPLRHNLAVLSERLGYTDKAIQYYSYLITDNKRSLSDYYLALSNLYEQTRNSSKALSVIQQGRKAFPGNKDLLFKELNTYADNGAYETVSKLVDDALEFLPDNLNLLYLAGFSFEMTGKKDRAEEYYKKIISLEQNNYEGNYALGLLYLNSFLKASDKSRDLLAESRRYLVQAAELNPNSVNVLKSLMILYTHTGNTLELQRVKNKLSQIILN</sequence>
<dbReference type="SUPFAM" id="SSF48452">
    <property type="entry name" value="TPR-like"/>
    <property type="match status" value="1"/>
</dbReference>
<name>A0ABW4ZP79_9SPHI</name>